<keyword evidence="9" id="KW-0408">Iron</keyword>
<dbReference type="InterPro" id="IPR036895">
    <property type="entry name" value="Uracil-DNA_glycosylase-like_sf"/>
</dbReference>
<dbReference type="CDD" id="cd10030">
    <property type="entry name" value="UDG-F4_TTUDGA_SPO1dp_like"/>
    <property type="match status" value="1"/>
</dbReference>
<dbReference type="InterPro" id="IPR005273">
    <property type="entry name" value="Ura-DNA_glyco_family4"/>
</dbReference>
<accession>A0A1Y5SSM7</accession>
<organism evidence="14 15">
    <name type="scientific">Palleronia marisminoris</name>
    <dbReference type="NCBI Taxonomy" id="315423"/>
    <lineage>
        <taxon>Bacteria</taxon>
        <taxon>Pseudomonadati</taxon>
        <taxon>Pseudomonadota</taxon>
        <taxon>Alphaproteobacteria</taxon>
        <taxon>Rhodobacterales</taxon>
        <taxon>Roseobacteraceae</taxon>
        <taxon>Palleronia</taxon>
    </lineage>
</organism>
<comment type="similarity">
    <text evidence="2">Belongs to the uracil-DNA glycosylase (UDG) superfamily. Type 4 (UDGa) family.</text>
</comment>
<dbReference type="OrthoDB" id="5290748at2"/>
<dbReference type="NCBIfam" id="TIGR00758">
    <property type="entry name" value="UDG_fam4"/>
    <property type="match status" value="1"/>
</dbReference>
<dbReference type="GO" id="GO:0006281">
    <property type="term" value="P:DNA repair"/>
    <property type="evidence" value="ECO:0007669"/>
    <property type="project" value="UniProtKB-KW"/>
</dbReference>
<evidence type="ECO:0000313" key="15">
    <source>
        <dbReference type="Proteomes" id="UP000193870"/>
    </source>
</evidence>
<reference evidence="14 15" key="1">
    <citation type="submission" date="2017-03" db="EMBL/GenBank/DDBJ databases">
        <authorList>
            <person name="Afonso C.L."/>
            <person name="Miller P.J."/>
            <person name="Scott M.A."/>
            <person name="Spackman E."/>
            <person name="Goraichik I."/>
            <person name="Dimitrov K.M."/>
            <person name="Suarez D.L."/>
            <person name="Swayne D.E."/>
        </authorList>
    </citation>
    <scope>NUCLEOTIDE SEQUENCE [LARGE SCALE GENOMIC DNA]</scope>
    <source>
        <strain evidence="14 15">CECT 7066</strain>
    </source>
</reference>
<keyword evidence="7" id="KW-0227">DNA damage</keyword>
<evidence type="ECO:0000256" key="12">
    <source>
        <dbReference type="SAM" id="MobiDB-lite"/>
    </source>
</evidence>
<evidence type="ECO:0000256" key="6">
    <source>
        <dbReference type="ARBA" id="ARBA00022723"/>
    </source>
</evidence>
<keyword evidence="15" id="KW-1185">Reference proteome</keyword>
<keyword evidence="8" id="KW-0378">Hydrolase</keyword>
<dbReference type="AlphaFoldDB" id="A0A1Y5SSM7"/>
<evidence type="ECO:0000259" key="13">
    <source>
        <dbReference type="SMART" id="SM00986"/>
    </source>
</evidence>
<feature type="domain" description="Uracil-DNA glycosylase-like" evidence="13">
    <location>
        <begin position="101"/>
        <end position="248"/>
    </location>
</feature>
<comment type="catalytic activity">
    <reaction evidence="1">
        <text>Hydrolyzes single-stranded DNA or mismatched double-stranded DNA and polynucleotides, releasing free uracil.</text>
        <dbReference type="EC" id="3.2.2.27"/>
    </reaction>
</comment>
<evidence type="ECO:0000256" key="5">
    <source>
        <dbReference type="ARBA" id="ARBA00022485"/>
    </source>
</evidence>
<evidence type="ECO:0000256" key="9">
    <source>
        <dbReference type="ARBA" id="ARBA00023004"/>
    </source>
</evidence>
<evidence type="ECO:0000256" key="1">
    <source>
        <dbReference type="ARBA" id="ARBA00001400"/>
    </source>
</evidence>
<dbReference type="RefSeq" id="WP_085854090.1">
    <property type="nucleotide sequence ID" value="NZ_FOPF01000005.1"/>
</dbReference>
<dbReference type="Gene3D" id="3.40.470.10">
    <property type="entry name" value="Uracil-DNA glycosylase-like domain"/>
    <property type="match status" value="1"/>
</dbReference>
<dbReference type="SUPFAM" id="SSF52141">
    <property type="entry name" value="Uracil-DNA glycosylase-like"/>
    <property type="match status" value="1"/>
</dbReference>
<evidence type="ECO:0000313" key="14">
    <source>
        <dbReference type="EMBL" id="SLN47484.1"/>
    </source>
</evidence>
<dbReference type="PANTHER" id="PTHR33693:SF1">
    <property type="entry name" value="TYPE-4 URACIL-DNA GLYCOSYLASE"/>
    <property type="match status" value="1"/>
</dbReference>
<dbReference type="InterPro" id="IPR051536">
    <property type="entry name" value="UDG_Type-4/5"/>
</dbReference>
<dbReference type="SMART" id="SM00987">
    <property type="entry name" value="UreE_C"/>
    <property type="match status" value="1"/>
</dbReference>
<dbReference type="GO" id="GO:0004844">
    <property type="term" value="F:uracil DNA N-glycosylase activity"/>
    <property type="evidence" value="ECO:0007669"/>
    <property type="project" value="UniProtKB-EC"/>
</dbReference>
<dbReference type="SMART" id="SM00986">
    <property type="entry name" value="UDG"/>
    <property type="match status" value="1"/>
</dbReference>
<dbReference type="Pfam" id="PF03167">
    <property type="entry name" value="UDG"/>
    <property type="match status" value="1"/>
</dbReference>
<keyword evidence="10" id="KW-0411">Iron-sulfur</keyword>
<sequence>MLDLDEYHAALAALDWQVELGADEAILDAPVNRYEAAAEARAAAPEPPAPPQPGPPPMVEQDHVADAEAAARAASSLDGLRAAMAAFEGCELKRGSRNLVFCDGDPGARVMIVGEAPGRNEDLEGKPFVGQAGQLLDRMFGAIGLSRHEGSLYITNVLPWRPPRNRDPSDEEIAMLRPFLHRHIELAAPDILVVMGNTSAMALLNRRGILRMRGTWAEALGRPVLPMTHPAYLLRNVAAKREAWADLLSLKARL</sequence>
<feature type="region of interest" description="Disordered" evidence="12">
    <location>
        <begin position="38"/>
        <end position="60"/>
    </location>
</feature>
<proteinExistence type="inferred from homology"/>
<evidence type="ECO:0000256" key="3">
    <source>
        <dbReference type="ARBA" id="ARBA00012030"/>
    </source>
</evidence>
<dbReference type="PANTHER" id="PTHR33693">
    <property type="entry name" value="TYPE-5 URACIL-DNA GLYCOSYLASE"/>
    <property type="match status" value="1"/>
</dbReference>
<gene>
    <name evidence="14" type="ORF">PAM7066_02108</name>
</gene>
<keyword evidence="6" id="KW-0479">Metal-binding</keyword>
<evidence type="ECO:0000256" key="11">
    <source>
        <dbReference type="ARBA" id="ARBA00023204"/>
    </source>
</evidence>
<evidence type="ECO:0000256" key="7">
    <source>
        <dbReference type="ARBA" id="ARBA00022763"/>
    </source>
</evidence>
<dbReference type="InterPro" id="IPR005122">
    <property type="entry name" value="Uracil-DNA_glycosylase-like"/>
</dbReference>
<feature type="compositionally biased region" description="Pro residues" evidence="12">
    <location>
        <begin position="45"/>
        <end position="58"/>
    </location>
</feature>
<keyword evidence="5" id="KW-0004">4Fe-4S</keyword>
<evidence type="ECO:0000256" key="4">
    <source>
        <dbReference type="ARBA" id="ARBA00019403"/>
    </source>
</evidence>
<evidence type="ECO:0000256" key="8">
    <source>
        <dbReference type="ARBA" id="ARBA00022801"/>
    </source>
</evidence>
<dbReference type="Proteomes" id="UP000193870">
    <property type="component" value="Unassembled WGS sequence"/>
</dbReference>
<name>A0A1Y5SSM7_9RHOB</name>
<evidence type="ECO:0000256" key="2">
    <source>
        <dbReference type="ARBA" id="ARBA00006521"/>
    </source>
</evidence>
<dbReference type="EC" id="3.2.2.27" evidence="3"/>
<evidence type="ECO:0000256" key="10">
    <source>
        <dbReference type="ARBA" id="ARBA00023014"/>
    </source>
</evidence>
<dbReference type="GO" id="GO:0046872">
    <property type="term" value="F:metal ion binding"/>
    <property type="evidence" value="ECO:0007669"/>
    <property type="project" value="UniProtKB-KW"/>
</dbReference>
<dbReference type="GO" id="GO:0051539">
    <property type="term" value="F:4 iron, 4 sulfur cluster binding"/>
    <property type="evidence" value="ECO:0007669"/>
    <property type="project" value="UniProtKB-KW"/>
</dbReference>
<keyword evidence="11" id="KW-0234">DNA repair</keyword>
<protein>
    <recommendedName>
        <fullName evidence="4">Type-4 uracil-DNA glycosylase</fullName>
        <ecNumber evidence="3">3.2.2.27</ecNumber>
    </recommendedName>
</protein>
<dbReference type="STRING" id="315423.SAMN04488020_105164"/>
<dbReference type="EMBL" id="FWFV01000005">
    <property type="protein sequence ID" value="SLN47484.1"/>
    <property type="molecule type" value="Genomic_DNA"/>
</dbReference>